<dbReference type="Proteomes" id="UP000254649">
    <property type="component" value="Unassembled WGS sequence"/>
</dbReference>
<name>A0A380TTT0_9PAST</name>
<evidence type="ECO:0000313" key="2">
    <source>
        <dbReference type="EMBL" id="SUT94140.1"/>
    </source>
</evidence>
<accession>A0A380TTT0</accession>
<protein>
    <submittedName>
        <fullName evidence="1">Uncharacterized protein</fullName>
    </submittedName>
</protein>
<organism evidence="1 3">
    <name type="scientific">[Actinobacillus] rossii</name>
    <dbReference type="NCBI Taxonomy" id="123820"/>
    <lineage>
        <taxon>Bacteria</taxon>
        <taxon>Pseudomonadati</taxon>
        <taxon>Pseudomonadota</taxon>
        <taxon>Gammaproteobacteria</taxon>
        <taxon>Pasteurellales</taxon>
        <taxon>Pasteurellaceae</taxon>
    </lineage>
</organism>
<gene>
    <name evidence="1" type="ORF">NCTC10801_01441</name>
    <name evidence="2" type="ORF">NCTC10801_02125</name>
</gene>
<dbReference type="EMBL" id="UFRQ01000003">
    <property type="protein sequence ID" value="SUT91355.1"/>
    <property type="molecule type" value="Genomic_DNA"/>
</dbReference>
<evidence type="ECO:0000313" key="3">
    <source>
        <dbReference type="Proteomes" id="UP000254649"/>
    </source>
</evidence>
<proteinExistence type="predicted"/>
<keyword evidence="3" id="KW-1185">Reference proteome</keyword>
<dbReference type="OrthoDB" id="5684660at2"/>
<reference evidence="1 3" key="1">
    <citation type="submission" date="2018-06" db="EMBL/GenBank/DDBJ databases">
        <authorList>
            <consortium name="Pathogen Informatics"/>
            <person name="Doyle S."/>
        </authorList>
    </citation>
    <scope>NUCLEOTIDE SEQUENCE [LARGE SCALE GENOMIC DNA]</scope>
    <source>
        <strain evidence="1 3">NCTC10801</strain>
    </source>
</reference>
<evidence type="ECO:0000313" key="1">
    <source>
        <dbReference type="EMBL" id="SUT91355.1"/>
    </source>
</evidence>
<sequence>MEGRLLFGISIGDRTFYDFKVQLLTLGGEVRAVEQIAELGLDTETSNQSVQMLVDMAYLAQQVEFVGMDKEKMNPEFLLDHLNPTDYDILTAAIGELRKKRIAAGERLNLSEKS</sequence>
<dbReference type="AlphaFoldDB" id="A0A380TTT0"/>
<dbReference type="EMBL" id="UFRQ01000003">
    <property type="protein sequence ID" value="SUT94140.1"/>
    <property type="molecule type" value="Genomic_DNA"/>
</dbReference>